<dbReference type="InterPro" id="IPR010280">
    <property type="entry name" value="U5_MeTrfase_fam"/>
</dbReference>
<keyword evidence="1" id="KW-0489">Methyltransferase</keyword>
<dbReference type="InterPro" id="IPR029063">
    <property type="entry name" value="SAM-dependent_MTases_sf"/>
</dbReference>
<dbReference type="PROSITE" id="PS51257">
    <property type="entry name" value="PROKAR_LIPOPROTEIN"/>
    <property type="match status" value="1"/>
</dbReference>
<evidence type="ECO:0000313" key="4">
    <source>
        <dbReference type="EMBL" id="KAL2516321.1"/>
    </source>
</evidence>
<dbReference type="GO" id="GO:0008168">
    <property type="term" value="F:methyltransferase activity"/>
    <property type="evidence" value="ECO:0007669"/>
    <property type="project" value="UniProtKB-KW"/>
</dbReference>
<proteinExistence type="predicted"/>
<dbReference type="AlphaFoldDB" id="A0ABD1TUC6"/>
<sequence>MLRPTAQAAKSLHICLHHFLAAISCKHHEQCKYFGGKHICWHGGVYALWQINNYRSSKRMSISNFSTPFSRQIYTRGHLCHTPEQSNFLKDPKRPGMHMKLINFLLKLKAGRFVYVSCNPASCASDLDYLCRGVPEQNISGCYKLRSLQPVVMFPHT</sequence>
<comment type="caution">
    <text evidence="4">The sequence shown here is derived from an EMBL/GenBank/DDBJ whole genome shotgun (WGS) entry which is preliminary data.</text>
</comment>
<evidence type="ECO:0000313" key="5">
    <source>
        <dbReference type="Proteomes" id="UP001604277"/>
    </source>
</evidence>
<evidence type="ECO:0000256" key="1">
    <source>
        <dbReference type="ARBA" id="ARBA00022603"/>
    </source>
</evidence>
<evidence type="ECO:0000256" key="3">
    <source>
        <dbReference type="ARBA" id="ARBA00022691"/>
    </source>
</evidence>
<accession>A0ABD1TUC6</accession>
<organism evidence="4 5">
    <name type="scientific">Forsythia ovata</name>
    <dbReference type="NCBI Taxonomy" id="205694"/>
    <lineage>
        <taxon>Eukaryota</taxon>
        <taxon>Viridiplantae</taxon>
        <taxon>Streptophyta</taxon>
        <taxon>Embryophyta</taxon>
        <taxon>Tracheophyta</taxon>
        <taxon>Spermatophyta</taxon>
        <taxon>Magnoliopsida</taxon>
        <taxon>eudicotyledons</taxon>
        <taxon>Gunneridae</taxon>
        <taxon>Pentapetalae</taxon>
        <taxon>asterids</taxon>
        <taxon>lamiids</taxon>
        <taxon>Lamiales</taxon>
        <taxon>Oleaceae</taxon>
        <taxon>Forsythieae</taxon>
        <taxon>Forsythia</taxon>
    </lineage>
</organism>
<evidence type="ECO:0000256" key="2">
    <source>
        <dbReference type="ARBA" id="ARBA00022679"/>
    </source>
</evidence>
<reference evidence="5" key="1">
    <citation type="submission" date="2024-07" db="EMBL/GenBank/DDBJ databases">
        <title>Two chromosome-level genome assemblies of Korean endemic species Abeliophyllum distichum and Forsythia ovata (Oleaceae).</title>
        <authorList>
            <person name="Jang H."/>
        </authorList>
    </citation>
    <scope>NUCLEOTIDE SEQUENCE [LARGE SCALE GENOMIC DNA]</scope>
</reference>
<keyword evidence="2" id="KW-0808">Transferase</keyword>
<dbReference type="Gene3D" id="3.40.50.150">
    <property type="entry name" value="Vaccinia Virus protein VP39"/>
    <property type="match status" value="1"/>
</dbReference>
<protein>
    <submittedName>
        <fullName evidence="4">Translocation associated membrane protein domain-containing protein</fullName>
    </submittedName>
</protein>
<keyword evidence="5" id="KW-1185">Reference proteome</keyword>
<dbReference type="PANTHER" id="PTHR11061">
    <property type="entry name" value="RNA M5U METHYLTRANSFERASE"/>
    <property type="match status" value="1"/>
</dbReference>
<dbReference type="EMBL" id="JBFOLJ010000008">
    <property type="protein sequence ID" value="KAL2516321.1"/>
    <property type="molecule type" value="Genomic_DNA"/>
</dbReference>
<gene>
    <name evidence="4" type="ORF">Fot_30292</name>
</gene>
<keyword evidence="3" id="KW-0949">S-adenosyl-L-methionine</keyword>
<name>A0ABD1TUC6_9LAMI</name>
<dbReference type="PANTHER" id="PTHR11061:SF30">
    <property type="entry name" value="TRNA (URACIL(54)-C(5))-METHYLTRANSFERASE"/>
    <property type="match status" value="1"/>
</dbReference>
<dbReference type="Proteomes" id="UP001604277">
    <property type="component" value="Unassembled WGS sequence"/>
</dbReference>
<dbReference type="GO" id="GO:0032259">
    <property type="term" value="P:methylation"/>
    <property type="evidence" value="ECO:0007669"/>
    <property type="project" value="UniProtKB-KW"/>
</dbReference>